<evidence type="ECO:0000313" key="2">
    <source>
        <dbReference type="Proteomes" id="UP000295493"/>
    </source>
</evidence>
<dbReference type="Proteomes" id="UP000295493">
    <property type="component" value="Unassembled WGS sequence"/>
</dbReference>
<comment type="caution">
    <text evidence="1">The sequence shown here is derived from an EMBL/GenBank/DDBJ whole genome shotgun (WGS) entry which is preliminary data.</text>
</comment>
<dbReference type="Pfam" id="PF12096">
    <property type="entry name" value="DUF3572"/>
    <property type="match status" value="1"/>
</dbReference>
<dbReference type="AlphaFoldDB" id="A0A4R6FVS9"/>
<dbReference type="InterPro" id="IPR021955">
    <property type="entry name" value="DUF3572"/>
</dbReference>
<dbReference type="OrthoDB" id="7356934at2"/>
<protein>
    <submittedName>
        <fullName evidence="1">Uncharacterized protein DUF3572</fullName>
    </submittedName>
</protein>
<reference evidence="1 2" key="1">
    <citation type="submission" date="2019-03" db="EMBL/GenBank/DDBJ databases">
        <title>Genomic Encyclopedia of Type Strains, Phase IV (KMG-IV): sequencing the most valuable type-strain genomes for metagenomic binning, comparative biology and taxonomic classification.</title>
        <authorList>
            <person name="Goeker M."/>
        </authorList>
    </citation>
    <scope>NUCLEOTIDE SEQUENCE [LARGE SCALE GENOMIC DNA]</scope>
    <source>
        <strain evidence="1 2">DSM 25059</strain>
    </source>
</reference>
<gene>
    <name evidence="1" type="ORF">EV664_102106</name>
</gene>
<proteinExistence type="predicted"/>
<dbReference type="EMBL" id="SNWD01000002">
    <property type="protein sequence ID" value="TDN85400.1"/>
    <property type="molecule type" value="Genomic_DNA"/>
</dbReference>
<organism evidence="1 2">
    <name type="scientific">Stakelama pacifica</name>
    <dbReference type="NCBI Taxonomy" id="517720"/>
    <lineage>
        <taxon>Bacteria</taxon>
        <taxon>Pseudomonadati</taxon>
        <taxon>Pseudomonadota</taxon>
        <taxon>Alphaproteobacteria</taxon>
        <taxon>Sphingomonadales</taxon>
        <taxon>Sphingomonadaceae</taxon>
        <taxon>Stakelama</taxon>
    </lineage>
</organism>
<keyword evidence="2" id="KW-1185">Reference proteome</keyword>
<evidence type="ECO:0000313" key="1">
    <source>
        <dbReference type="EMBL" id="TDN85400.1"/>
    </source>
</evidence>
<name>A0A4R6FVS9_9SPHN</name>
<accession>A0A4R6FVS9</accession>
<dbReference type="RefSeq" id="WP_133494349.1">
    <property type="nucleotide sequence ID" value="NZ_BMLU01000002.1"/>
</dbReference>
<sequence length="96" mass="10331">MTARDTSPKDDPAIIALGALGWILQSDSRGERFLALTGLDVDTLRARAGTPHIMMAAIAFLENHEPDLIACADALDRAPADLVSARRALEDICDRC</sequence>